<accession>A0ABQ8XEL4</accession>
<protein>
    <submittedName>
        <fullName evidence="4">Rho gtpase-activating protein gacr</fullName>
    </submittedName>
</protein>
<evidence type="ECO:0000313" key="4">
    <source>
        <dbReference type="EMBL" id="KAJ6231098.1"/>
    </source>
</evidence>
<gene>
    <name evidence="4" type="ORF">M0813_06198</name>
</gene>
<keyword evidence="1" id="KW-0175">Coiled coil</keyword>
<dbReference type="Gene3D" id="1.10.555.10">
    <property type="entry name" value="Rho GTPase activation protein"/>
    <property type="match status" value="1"/>
</dbReference>
<reference evidence="4" key="1">
    <citation type="submission" date="2022-08" db="EMBL/GenBank/DDBJ databases">
        <title>Novel sulfate-reducing endosymbionts in the free-living metamonad Anaeramoeba.</title>
        <authorList>
            <person name="Jerlstrom-Hultqvist J."/>
            <person name="Cepicka I."/>
            <person name="Gallot-Lavallee L."/>
            <person name="Salas-Leiva D."/>
            <person name="Curtis B.A."/>
            <person name="Zahonova K."/>
            <person name="Pipaliya S."/>
            <person name="Dacks J."/>
            <person name="Roger A.J."/>
        </authorList>
    </citation>
    <scope>NUCLEOTIDE SEQUENCE</scope>
    <source>
        <strain evidence="4">Schooner1</strain>
    </source>
</reference>
<feature type="coiled-coil region" evidence="1">
    <location>
        <begin position="554"/>
        <end position="608"/>
    </location>
</feature>
<dbReference type="EMBL" id="JAOAOG010000303">
    <property type="protein sequence ID" value="KAJ6231098.1"/>
    <property type="molecule type" value="Genomic_DNA"/>
</dbReference>
<dbReference type="SUPFAM" id="SSF48350">
    <property type="entry name" value="GTPase activation domain, GAP"/>
    <property type="match status" value="1"/>
</dbReference>
<evidence type="ECO:0000259" key="3">
    <source>
        <dbReference type="PROSITE" id="PS50238"/>
    </source>
</evidence>
<dbReference type="CDD" id="cd00159">
    <property type="entry name" value="RhoGAP"/>
    <property type="match status" value="1"/>
</dbReference>
<evidence type="ECO:0000256" key="1">
    <source>
        <dbReference type="SAM" id="Coils"/>
    </source>
</evidence>
<feature type="compositionally biased region" description="Basic and acidic residues" evidence="2">
    <location>
        <begin position="234"/>
        <end position="247"/>
    </location>
</feature>
<evidence type="ECO:0000313" key="5">
    <source>
        <dbReference type="Proteomes" id="UP001150062"/>
    </source>
</evidence>
<evidence type="ECO:0000256" key="2">
    <source>
        <dbReference type="SAM" id="MobiDB-lite"/>
    </source>
</evidence>
<dbReference type="SMART" id="SM00324">
    <property type="entry name" value="RhoGAP"/>
    <property type="match status" value="1"/>
</dbReference>
<name>A0ABQ8XEL4_9EUKA</name>
<dbReference type="Proteomes" id="UP001150062">
    <property type="component" value="Unassembled WGS sequence"/>
</dbReference>
<dbReference type="PANTHER" id="PTHR45808:SF2">
    <property type="entry name" value="RHO GTPASE-ACTIVATING PROTEIN 68F"/>
    <property type="match status" value="1"/>
</dbReference>
<proteinExistence type="predicted"/>
<dbReference type="Pfam" id="PF00620">
    <property type="entry name" value="RhoGAP"/>
    <property type="match status" value="1"/>
</dbReference>
<feature type="region of interest" description="Disordered" evidence="2">
    <location>
        <begin position="234"/>
        <end position="261"/>
    </location>
</feature>
<comment type="caution">
    <text evidence="4">The sequence shown here is derived from an EMBL/GenBank/DDBJ whole genome shotgun (WGS) entry which is preliminary data.</text>
</comment>
<feature type="domain" description="Rho-GAP" evidence="3">
    <location>
        <begin position="23"/>
        <end position="206"/>
    </location>
</feature>
<dbReference type="PANTHER" id="PTHR45808">
    <property type="entry name" value="RHO GTPASE-ACTIVATING PROTEIN 68F"/>
    <property type="match status" value="1"/>
</dbReference>
<dbReference type="InterPro" id="IPR008936">
    <property type="entry name" value="Rho_GTPase_activation_prot"/>
</dbReference>
<organism evidence="4 5">
    <name type="scientific">Anaeramoeba flamelloides</name>
    <dbReference type="NCBI Taxonomy" id="1746091"/>
    <lineage>
        <taxon>Eukaryota</taxon>
        <taxon>Metamonada</taxon>
        <taxon>Anaeramoebidae</taxon>
        <taxon>Anaeramoeba</taxon>
    </lineage>
</organism>
<dbReference type="InterPro" id="IPR000198">
    <property type="entry name" value="RhoGAP_dom"/>
</dbReference>
<keyword evidence="5" id="KW-1185">Reference proteome</keyword>
<sequence length="617" mass="72796">MSQFSEQLEDFKTPSAFTQVFGARLSNLLPVHPFIQRCIDFIYKWGLDKKGIFRLAPKKSLIGEIIDKVNSGQLVDIEQYDIVTAASLIKLYLRMLPEPLLTNKLYDNFINVLNLKEEDQVPEFCKLTSQLPISHKILFIKIFDLLTEIDRHSENNLMGFSNLSTFFGPAILPFDLKETNPQLVFEASTKIIKIGFLLLTNYSSIKKYFFQQSEEEEEEEKKKSIFTKSQKEEITNEKYEEQQKDKNEDEDEDEFEQQEKENSRFLTSFKYVFDNYSFNQSDDNNFDLNQNKNFIQTLQERSKLSQNRASGFGVGVGDFKYILDSYNQQIMYYRGYDQQLTKQFEDSLPRQNGIDEETKNKLTTETQQAIKNLKNKTDLQKVKYKEISTEKKNQYNNLKEIETIFKKQTKSIKSFKSLIKKKKLEISKELSISNEYEKLTKEKIKSLETEKNYLIETCKSLELENQKIALYTCQFQKLHTNLESNFNYIRNLKEKEEKNLLNILIQSSLSEKMLQQQKMKFENLTNVLLKEKELNRLQNLKYASSISILEKNKINQNQSKMENLKKKIKLKNKIKDLNQNNKILTQAIDSIEKKLIQQQKQITLLQEKIIHSENKKK</sequence>
<dbReference type="PROSITE" id="PS50238">
    <property type="entry name" value="RHOGAP"/>
    <property type="match status" value="1"/>
</dbReference>